<dbReference type="STRING" id="1448315.A0A319C6F2"/>
<feature type="compositionally biased region" description="Low complexity" evidence="1">
    <location>
        <begin position="65"/>
        <end position="85"/>
    </location>
</feature>
<dbReference type="Proteomes" id="UP000248340">
    <property type="component" value="Unassembled WGS sequence"/>
</dbReference>
<proteinExistence type="predicted"/>
<dbReference type="OrthoDB" id="64915at2759"/>
<sequence>MTQKVLQLGILTADEGAQAIQEIYLPILTALTNSYKVAVIYNAPTDTKQPINSIRKAYTNGHYTNGHTNGHTSGHTNGHHTNGTTKADGHENGIKNIARASSAEEVISDPSIQLILNFMPNEYHEIYTVAALDAGKHVMVETPVSLSIQSARRIIEAEKRAPNGAKVFVACARRYAPCIEEVFKKEVASLDRIYYARCRNIAGPSLAHTATAPRNKLWTALNGAAAYGFASEENRKKASGPQLMQGLLQEMFLGEELTKGRIALCEFLTSLGCHDLGLMRDLLGFPDAISNISVNEPYYSALFHYYSGRKGEHPFTLMYETGTDAVPRCDAHLAIYGDTKTVSIQYGLPYARGVPVEVVVETADENGEMKRIKSVSGWQETYEAELKALHAYLTEDKMAKTSARDGLQDLKLFYQIFEQYDRQCGTIRTPLG</sequence>
<dbReference type="InterPro" id="IPR036291">
    <property type="entry name" value="NAD(P)-bd_dom_sf"/>
</dbReference>
<name>A0A319C6F2_9EURO</name>
<dbReference type="SUPFAM" id="SSF51735">
    <property type="entry name" value="NAD(P)-binding Rossmann-fold domains"/>
    <property type="match status" value="1"/>
</dbReference>
<dbReference type="GO" id="GO:0006740">
    <property type="term" value="P:NADPH regeneration"/>
    <property type="evidence" value="ECO:0007669"/>
    <property type="project" value="TreeGrafter"/>
</dbReference>
<evidence type="ECO:0000259" key="3">
    <source>
        <dbReference type="Pfam" id="PF02894"/>
    </source>
</evidence>
<dbReference type="Gene3D" id="3.30.360.10">
    <property type="entry name" value="Dihydrodipicolinate Reductase, domain 2"/>
    <property type="match status" value="1"/>
</dbReference>
<dbReference type="AlphaFoldDB" id="A0A319C6F2"/>
<dbReference type="PANTHER" id="PTHR42840">
    <property type="entry name" value="NAD(P)-BINDING ROSSMANN-FOLD SUPERFAMILY PROTEIN-RELATED"/>
    <property type="match status" value="1"/>
</dbReference>
<dbReference type="RefSeq" id="XP_025491065.1">
    <property type="nucleotide sequence ID" value="XM_025633385.1"/>
</dbReference>
<dbReference type="GO" id="GO:0016491">
    <property type="term" value="F:oxidoreductase activity"/>
    <property type="evidence" value="ECO:0007669"/>
    <property type="project" value="TreeGrafter"/>
</dbReference>
<dbReference type="EMBL" id="KZ821706">
    <property type="protein sequence ID" value="PYH80865.1"/>
    <property type="molecule type" value="Genomic_DNA"/>
</dbReference>
<dbReference type="PANTHER" id="PTHR42840:SF7">
    <property type="entry name" value="BINDING ROSSMANN FOLD OXIDOREDUCTASE, PUTATIVE (AFU_ORTHOLOGUE AFUA_4G10190)-RELATED"/>
    <property type="match status" value="1"/>
</dbReference>
<feature type="domain" description="Gfo/Idh/MocA-like oxidoreductase N-terminal" evidence="2">
    <location>
        <begin position="98"/>
        <end position="162"/>
    </location>
</feature>
<dbReference type="GO" id="GO:0000166">
    <property type="term" value="F:nucleotide binding"/>
    <property type="evidence" value="ECO:0007669"/>
    <property type="project" value="InterPro"/>
</dbReference>
<accession>A0A319C6F2</accession>
<feature type="region of interest" description="Disordered" evidence="1">
    <location>
        <begin position="65"/>
        <end position="91"/>
    </location>
</feature>
<dbReference type="VEuPathDB" id="FungiDB:BO82DRAFT_337244"/>
<feature type="domain" description="Gfo/Idh/MocA-like oxidoreductase C-terminal" evidence="3">
    <location>
        <begin position="267"/>
        <end position="418"/>
    </location>
</feature>
<dbReference type="Gene3D" id="3.40.50.720">
    <property type="entry name" value="NAD(P)-binding Rossmann-like Domain"/>
    <property type="match status" value="1"/>
</dbReference>
<organism evidence="4 5">
    <name type="scientific">Aspergillus uvarum CBS 121591</name>
    <dbReference type="NCBI Taxonomy" id="1448315"/>
    <lineage>
        <taxon>Eukaryota</taxon>
        <taxon>Fungi</taxon>
        <taxon>Dikarya</taxon>
        <taxon>Ascomycota</taxon>
        <taxon>Pezizomycotina</taxon>
        <taxon>Eurotiomycetes</taxon>
        <taxon>Eurotiomycetidae</taxon>
        <taxon>Eurotiales</taxon>
        <taxon>Aspergillaceae</taxon>
        <taxon>Aspergillus</taxon>
        <taxon>Aspergillus subgen. Circumdati</taxon>
    </lineage>
</organism>
<dbReference type="Pfam" id="PF01408">
    <property type="entry name" value="GFO_IDH_MocA"/>
    <property type="match status" value="1"/>
</dbReference>
<dbReference type="InterPro" id="IPR004104">
    <property type="entry name" value="Gfo/Idh/MocA-like_OxRdtase_C"/>
</dbReference>
<protein>
    <submittedName>
        <fullName evidence="4">Uncharacterized protein</fullName>
    </submittedName>
</protein>
<evidence type="ECO:0000256" key="1">
    <source>
        <dbReference type="SAM" id="MobiDB-lite"/>
    </source>
</evidence>
<evidence type="ECO:0000313" key="5">
    <source>
        <dbReference type="Proteomes" id="UP000248340"/>
    </source>
</evidence>
<dbReference type="Pfam" id="PF02894">
    <property type="entry name" value="GFO_IDH_MocA_C"/>
    <property type="match status" value="1"/>
</dbReference>
<keyword evidence="5" id="KW-1185">Reference proteome</keyword>
<reference evidence="4 5" key="1">
    <citation type="submission" date="2016-12" db="EMBL/GenBank/DDBJ databases">
        <title>The genomes of Aspergillus section Nigri reveals drivers in fungal speciation.</title>
        <authorList>
            <consortium name="DOE Joint Genome Institute"/>
            <person name="Vesth T.C."/>
            <person name="Nybo J."/>
            <person name="Theobald S."/>
            <person name="Brandl J."/>
            <person name="Frisvad J.C."/>
            <person name="Nielsen K.F."/>
            <person name="Lyhne E.K."/>
            <person name="Kogle M.E."/>
            <person name="Kuo A."/>
            <person name="Riley R."/>
            <person name="Clum A."/>
            <person name="Nolan M."/>
            <person name="Lipzen A."/>
            <person name="Salamov A."/>
            <person name="Henrissat B."/>
            <person name="Wiebenga A."/>
            <person name="De Vries R.P."/>
            <person name="Grigoriev I.V."/>
            <person name="Mortensen U.H."/>
            <person name="Andersen M.R."/>
            <person name="Baker S.E."/>
        </authorList>
    </citation>
    <scope>NUCLEOTIDE SEQUENCE [LARGE SCALE GENOMIC DNA]</scope>
    <source>
        <strain evidence="4 5">CBS 121591</strain>
    </source>
</reference>
<dbReference type="GeneID" id="37136126"/>
<gene>
    <name evidence="4" type="ORF">BO82DRAFT_337244</name>
</gene>
<evidence type="ECO:0000259" key="2">
    <source>
        <dbReference type="Pfam" id="PF01408"/>
    </source>
</evidence>
<evidence type="ECO:0000313" key="4">
    <source>
        <dbReference type="EMBL" id="PYH80865.1"/>
    </source>
</evidence>
<dbReference type="InterPro" id="IPR000683">
    <property type="entry name" value="Gfo/Idh/MocA-like_OxRdtase_N"/>
</dbReference>
<dbReference type="GO" id="GO:0005737">
    <property type="term" value="C:cytoplasm"/>
    <property type="evidence" value="ECO:0007669"/>
    <property type="project" value="TreeGrafter"/>
</dbReference>